<dbReference type="SUPFAM" id="SSF55729">
    <property type="entry name" value="Acyl-CoA N-acyltransferases (Nat)"/>
    <property type="match status" value="1"/>
</dbReference>
<comment type="caution">
    <text evidence="2">The sequence shown here is derived from an EMBL/GenBank/DDBJ whole genome shotgun (WGS) entry which is preliminary data.</text>
</comment>
<dbReference type="PROSITE" id="PS51186">
    <property type="entry name" value="GNAT"/>
    <property type="match status" value="1"/>
</dbReference>
<accession>A0ABW8ZD41</accession>
<organism evidence="2 3">
    <name type="scientific">Herbaspirillum rhizosphaerae</name>
    <dbReference type="NCBI Taxonomy" id="346179"/>
    <lineage>
        <taxon>Bacteria</taxon>
        <taxon>Pseudomonadati</taxon>
        <taxon>Pseudomonadota</taxon>
        <taxon>Betaproteobacteria</taxon>
        <taxon>Burkholderiales</taxon>
        <taxon>Oxalobacteraceae</taxon>
        <taxon>Herbaspirillum</taxon>
    </lineage>
</organism>
<keyword evidence="3" id="KW-1185">Reference proteome</keyword>
<gene>
    <name evidence="2" type="ORF">PQR63_19995</name>
</gene>
<dbReference type="RefSeq" id="WP_408169706.1">
    <property type="nucleotide sequence ID" value="NZ_JAQQFR010000014.1"/>
</dbReference>
<reference evidence="2 3" key="1">
    <citation type="journal article" date="2024" name="Chem. Sci.">
        <title>Discovery of megapolipeptins by genome mining of a Burkholderiales bacteria collection.</title>
        <authorList>
            <person name="Paulo B.S."/>
            <person name="Recchia M.J.J."/>
            <person name="Lee S."/>
            <person name="Fergusson C.H."/>
            <person name="Romanowski S.B."/>
            <person name="Hernandez A."/>
            <person name="Krull N."/>
            <person name="Liu D.Y."/>
            <person name="Cavanagh H."/>
            <person name="Bos A."/>
            <person name="Gray C.A."/>
            <person name="Murphy B.T."/>
            <person name="Linington R.G."/>
            <person name="Eustaquio A.S."/>
        </authorList>
    </citation>
    <scope>NUCLEOTIDE SEQUENCE [LARGE SCALE GENOMIC DNA]</scope>
    <source>
        <strain evidence="2 3">RL21-008-BIB-B</strain>
    </source>
</reference>
<evidence type="ECO:0000313" key="2">
    <source>
        <dbReference type="EMBL" id="MFL9880690.1"/>
    </source>
</evidence>
<evidence type="ECO:0000313" key="3">
    <source>
        <dbReference type="Proteomes" id="UP001629214"/>
    </source>
</evidence>
<feature type="domain" description="N-acetyltransferase" evidence="1">
    <location>
        <begin position="1"/>
        <end position="151"/>
    </location>
</feature>
<dbReference type="EMBL" id="JAQQFR010000014">
    <property type="protein sequence ID" value="MFL9880690.1"/>
    <property type="molecule type" value="Genomic_DNA"/>
</dbReference>
<proteinExistence type="predicted"/>
<dbReference type="Gene3D" id="3.40.630.30">
    <property type="match status" value="1"/>
</dbReference>
<sequence>MQIRPPHIDDIDIICRHREEMFREAGRDDKTLAEMTSAFRVWLRPRLADGSYYGFFAIDNDQVVAGIGLMSIDWPPHPSHPEQDKRGYVLNVYVEPSHRKMGLAKMLMRLAEEAFAARGLQFAILHSTVMGRELYAGMGWAQTSEMAKVLK</sequence>
<dbReference type="CDD" id="cd04301">
    <property type="entry name" value="NAT_SF"/>
    <property type="match status" value="1"/>
</dbReference>
<protein>
    <submittedName>
        <fullName evidence="2">GNAT family N-acetyltransferase</fullName>
    </submittedName>
</protein>
<dbReference type="InterPro" id="IPR000182">
    <property type="entry name" value="GNAT_dom"/>
</dbReference>
<evidence type="ECO:0000259" key="1">
    <source>
        <dbReference type="PROSITE" id="PS51186"/>
    </source>
</evidence>
<name>A0ABW8ZD41_9BURK</name>
<dbReference type="Proteomes" id="UP001629214">
    <property type="component" value="Unassembled WGS sequence"/>
</dbReference>
<dbReference type="InterPro" id="IPR016181">
    <property type="entry name" value="Acyl_CoA_acyltransferase"/>
</dbReference>
<dbReference type="Pfam" id="PF00583">
    <property type="entry name" value="Acetyltransf_1"/>
    <property type="match status" value="1"/>
</dbReference>